<dbReference type="Proteomes" id="UP000469185">
    <property type="component" value="Unassembled WGS sequence"/>
</dbReference>
<comment type="caution">
    <text evidence="1">The sequence shown here is derived from an EMBL/GenBank/DDBJ whole genome shotgun (WGS) entry which is preliminary data.</text>
</comment>
<dbReference type="AlphaFoldDB" id="A0A6N9YT02"/>
<gene>
    <name evidence="1" type="ORF">G1H11_21810</name>
</gene>
<name>A0A6N9YT02_9ACTN</name>
<reference evidence="1 2" key="1">
    <citation type="submission" date="2020-02" db="EMBL/GenBank/DDBJ databases">
        <authorList>
            <person name="Li X.-J."/>
            <person name="Feng X.-M."/>
        </authorList>
    </citation>
    <scope>NUCLEOTIDE SEQUENCE [LARGE SCALE GENOMIC DNA]</scope>
    <source>
        <strain evidence="1 2">CGMCC 4.7225</strain>
    </source>
</reference>
<accession>A0A6N9YT02</accession>
<dbReference type="RefSeq" id="WP_163820735.1">
    <property type="nucleotide sequence ID" value="NZ_JAAGOB010000015.1"/>
</dbReference>
<evidence type="ECO:0000313" key="2">
    <source>
        <dbReference type="Proteomes" id="UP000469185"/>
    </source>
</evidence>
<keyword evidence="2" id="KW-1185">Reference proteome</keyword>
<protein>
    <submittedName>
        <fullName evidence="1">Uncharacterized protein</fullName>
    </submittedName>
</protein>
<proteinExistence type="predicted"/>
<dbReference type="EMBL" id="JAAGOB010000015">
    <property type="protein sequence ID" value="NED97939.1"/>
    <property type="molecule type" value="Genomic_DNA"/>
</dbReference>
<organism evidence="1 2">
    <name type="scientific">Phytoactinopolyspora alkaliphila</name>
    <dbReference type="NCBI Taxonomy" id="1783498"/>
    <lineage>
        <taxon>Bacteria</taxon>
        <taxon>Bacillati</taxon>
        <taxon>Actinomycetota</taxon>
        <taxon>Actinomycetes</taxon>
        <taxon>Jiangellales</taxon>
        <taxon>Jiangellaceae</taxon>
        <taxon>Phytoactinopolyspora</taxon>
    </lineage>
</organism>
<evidence type="ECO:0000313" key="1">
    <source>
        <dbReference type="EMBL" id="NED97939.1"/>
    </source>
</evidence>
<sequence>MLKTWKCDICGEATESVEDAYAYWRDDVQGREVDFKIAHKMRCDPGPEFVNCMDIDEFLGDDGLTRLLAMLSAGPLKGPQGGEVHVADLNEFVDFVRRLHTPGYEEARPHFRSHEVQEAYCDTDEVFPYLQENLEQIAKS</sequence>